<keyword evidence="9" id="KW-1185">Reference proteome</keyword>
<dbReference type="InterPro" id="IPR050189">
    <property type="entry name" value="MFS_Efflux_Transporters"/>
</dbReference>
<feature type="transmembrane region" description="Helical" evidence="6">
    <location>
        <begin position="128"/>
        <end position="150"/>
    </location>
</feature>
<dbReference type="PANTHER" id="PTHR43124:SF3">
    <property type="entry name" value="CHLORAMPHENICOL EFFLUX PUMP RV0191"/>
    <property type="match status" value="1"/>
</dbReference>
<keyword evidence="3 6" id="KW-0812">Transmembrane</keyword>
<feature type="transmembrane region" description="Helical" evidence="6">
    <location>
        <begin position="271"/>
        <end position="290"/>
    </location>
</feature>
<dbReference type="Pfam" id="PF07690">
    <property type="entry name" value="MFS_1"/>
    <property type="match status" value="1"/>
</dbReference>
<evidence type="ECO:0000313" key="8">
    <source>
        <dbReference type="EMBL" id="QHA88447.1"/>
    </source>
</evidence>
<reference evidence="8 9" key="1">
    <citation type="submission" date="2019-07" db="EMBL/GenBank/DDBJ databases">
        <title>Serratia dokdonensis sp. nov., an elicitor of systemic resistance in Nicotiana Tabacum.</title>
        <authorList>
            <person name="Son J.-S."/>
            <person name="Hwang Y.-J."/>
            <person name="Lee S.-Y."/>
            <person name="Ghim S.-Y."/>
        </authorList>
    </citation>
    <scope>NUCLEOTIDE SEQUENCE [LARGE SCALE GENOMIC DNA]</scope>
    <source>
        <strain evidence="8 9">KUDC3025</strain>
    </source>
</reference>
<comment type="subcellular location">
    <subcellularLocation>
        <location evidence="1">Cell membrane</location>
        <topology evidence="1">Multi-pass membrane protein</topology>
    </subcellularLocation>
</comment>
<dbReference type="InterPro" id="IPR011701">
    <property type="entry name" value="MFS"/>
</dbReference>
<feature type="transmembrane region" description="Helical" evidence="6">
    <location>
        <begin position="103"/>
        <end position="121"/>
    </location>
</feature>
<feature type="transmembrane region" description="Helical" evidence="6">
    <location>
        <begin position="238"/>
        <end position="259"/>
    </location>
</feature>
<evidence type="ECO:0000313" key="9">
    <source>
        <dbReference type="Proteomes" id="UP000430368"/>
    </source>
</evidence>
<keyword evidence="5 6" id="KW-0472">Membrane</keyword>
<dbReference type="PANTHER" id="PTHR43124">
    <property type="entry name" value="PURINE EFFLUX PUMP PBUE"/>
    <property type="match status" value="1"/>
</dbReference>
<dbReference type="InterPro" id="IPR036259">
    <property type="entry name" value="MFS_trans_sf"/>
</dbReference>
<evidence type="ECO:0000259" key="7">
    <source>
        <dbReference type="PROSITE" id="PS50850"/>
    </source>
</evidence>
<feature type="transmembrane region" description="Helical" evidence="6">
    <location>
        <begin position="331"/>
        <end position="354"/>
    </location>
</feature>
<dbReference type="EMBL" id="CP041764">
    <property type="protein sequence ID" value="QHA88447.1"/>
    <property type="molecule type" value="Genomic_DNA"/>
</dbReference>
<protein>
    <submittedName>
        <fullName evidence="8">MFS transporter</fullName>
    </submittedName>
</protein>
<name>A0ABX6GQC9_9GAMM</name>
<organism evidence="8 9">
    <name type="scientific">Serratia rhizosphaerae</name>
    <dbReference type="NCBI Taxonomy" id="2597702"/>
    <lineage>
        <taxon>Bacteria</taxon>
        <taxon>Pseudomonadati</taxon>
        <taxon>Pseudomonadota</taxon>
        <taxon>Gammaproteobacteria</taxon>
        <taxon>Enterobacterales</taxon>
        <taxon>Yersiniaceae</taxon>
        <taxon>Serratia</taxon>
    </lineage>
</organism>
<feature type="transmembrane region" description="Helical" evidence="6">
    <location>
        <begin position="296"/>
        <end position="319"/>
    </location>
</feature>
<dbReference type="PROSITE" id="PS50850">
    <property type="entry name" value="MFS"/>
    <property type="match status" value="1"/>
</dbReference>
<feature type="domain" description="Major facilitator superfamily (MFS) profile" evidence="7">
    <location>
        <begin position="4"/>
        <end position="387"/>
    </location>
</feature>
<feature type="transmembrane region" description="Helical" evidence="6">
    <location>
        <begin position="75"/>
        <end position="97"/>
    </location>
</feature>
<dbReference type="Proteomes" id="UP000430368">
    <property type="component" value="Chromosome"/>
</dbReference>
<feature type="transmembrane region" description="Helical" evidence="6">
    <location>
        <begin position="44"/>
        <end position="63"/>
    </location>
</feature>
<accession>A0ABX6GQC9</accession>
<proteinExistence type="predicted"/>
<dbReference type="InterPro" id="IPR020846">
    <property type="entry name" value="MFS_dom"/>
</dbReference>
<feature type="transmembrane region" description="Helical" evidence="6">
    <location>
        <begin position="199"/>
        <end position="226"/>
    </location>
</feature>
<dbReference type="CDD" id="cd17324">
    <property type="entry name" value="MFS_NepI_like"/>
    <property type="match status" value="1"/>
</dbReference>
<evidence type="ECO:0000256" key="4">
    <source>
        <dbReference type="ARBA" id="ARBA00022989"/>
    </source>
</evidence>
<evidence type="ECO:0000256" key="5">
    <source>
        <dbReference type="ARBA" id="ARBA00023136"/>
    </source>
</evidence>
<gene>
    <name evidence="8" type="ORF">FO014_16555</name>
</gene>
<evidence type="ECO:0000256" key="6">
    <source>
        <dbReference type="SAM" id="Phobius"/>
    </source>
</evidence>
<evidence type="ECO:0000256" key="3">
    <source>
        <dbReference type="ARBA" id="ARBA00022692"/>
    </source>
</evidence>
<keyword evidence="4 6" id="KW-1133">Transmembrane helix</keyword>
<feature type="transmembrane region" description="Helical" evidence="6">
    <location>
        <begin position="360"/>
        <end position="383"/>
    </location>
</feature>
<dbReference type="SUPFAM" id="SSF103473">
    <property type="entry name" value="MFS general substrate transporter"/>
    <property type="match status" value="1"/>
</dbReference>
<dbReference type="Gene3D" id="1.20.1250.20">
    <property type="entry name" value="MFS general substrate transporter like domains"/>
    <property type="match status" value="2"/>
</dbReference>
<keyword evidence="2" id="KW-1003">Cell membrane</keyword>
<feature type="transmembrane region" description="Helical" evidence="6">
    <location>
        <begin position="156"/>
        <end position="178"/>
    </location>
</feature>
<evidence type="ECO:0000256" key="1">
    <source>
        <dbReference type="ARBA" id="ARBA00004651"/>
    </source>
</evidence>
<sequence length="399" mass="40547">MPLIVYIFTLSAFALGLAEFVPIGLTDVIAQNLNVSVEHVGRAVTWYALGATFAAPVLTALTANWSRKRTMLTTMLVFTIGSLAAALATSISMMLIARFIAGLGHGLFLAVASSTAARLVGAKKAGSAVAVVFGGFTIAMAIGVPISTYLGGINTWRPVLGAIAAFGALGFLGLLLGMKEPPRNGEHAGSESVAQALKAIFHPTLLLAALVTVLGYAGSFTAYTFIAPLLTDVTQVSAATVSLFMLAYGVLAAIGNVIGGKITDRMGVNRASVIVISAIALVVLGMWLFASSAVAMGILVALLGLFSFASVPALQARLITIAERHAPHAHGVAAGLNIAGFNSGIALGSVLGGVTIGTVGIGYTGVTGAIVSTLGLALLLALIARSRAADFRTVAETRG</sequence>
<dbReference type="RefSeq" id="WP_160030296.1">
    <property type="nucleotide sequence ID" value="NZ_CP041764.1"/>
</dbReference>
<evidence type="ECO:0000256" key="2">
    <source>
        <dbReference type="ARBA" id="ARBA00022475"/>
    </source>
</evidence>